<dbReference type="Proteomes" id="UP000428260">
    <property type="component" value="Chromosome"/>
</dbReference>
<dbReference type="InterPro" id="IPR011051">
    <property type="entry name" value="RmlC_Cupin_sf"/>
</dbReference>
<dbReference type="EMBL" id="CP046401">
    <property type="protein sequence ID" value="QGY47380.1"/>
    <property type="molecule type" value="Genomic_DNA"/>
</dbReference>
<organism evidence="2 3">
    <name type="scientific">Maribellus comscasis</name>
    <dbReference type="NCBI Taxonomy" id="2681766"/>
    <lineage>
        <taxon>Bacteria</taxon>
        <taxon>Pseudomonadati</taxon>
        <taxon>Bacteroidota</taxon>
        <taxon>Bacteroidia</taxon>
        <taxon>Marinilabiliales</taxon>
        <taxon>Prolixibacteraceae</taxon>
        <taxon>Maribellus</taxon>
    </lineage>
</organism>
<sequence>MKYTAHYFINKLQLLKHPEGGWFREIYRSEEVAEKVSLPDNFAGERNFSTSIYYLLEGNDFSAFHRIKSDEIWHFYAGTSAVEIRMLKDGKLIKQSVGNQLEAGDVFQFVVPKNTWFAARLLSAKGFALVGCTVSPGFYFGDFEMADEKLVTEFSDLAEEIRFLIKK</sequence>
<dbReference type="PANTHER" id="PTHR33387">
    <property type="entry name" value="RMLC-LIKE JELLY ROLL FOLD PROTEIN"/>
    <property type="match status" value="1"/>
</dbReference>
<evidence type="ECO:0000259" key="1">
    <source>
        <dbReference type="Pfam" id="PF06172"/>
    </source>
</evidence>
<protein>
    <recommendedName>
        <fullName evidence="1">DUF985 domain-containing protein</fullName>
    </recommendedName>
</protein>
<evidence type="ECO:0000313" key="2">
    <source>
        <dbReference type="EMBL" id="QGY47380.1"/>
    </source>
</evidence>
<dbReference type="InterPro" id="IPR014710">
    <property type="entry name" value="RmlC-like_jellyroll"/>
</dbReference>
<gene>
    <name evidence="2" type="ORF">GM418_28045</name>
</gene>
<dbReference type="InterPro" id="IPR009327">
    <property type="entry name" value="Cupin_DUF985"/>
</dbReference>
<dbReference type="Gene3D" id="2.60.120.10">
    <property type="entry name" value="Jelly Rolls"/>
    <property type="match status" value="1"/>
</dbReference>
<proteinExistence type="predicted"/>
<dbReference type="InterPro" id="IPR039935">
    <property type="entry name" value="YML079W-like"/>
</dbReference>
<keyword evidence="3" id="KW-1185">Reference proteome</keyword>
<dbReference type="AlphaFoldDB" id="A0A6I6K1U6"/>
<accession>A0A6I6K1U6</accession>
<dbReference type="KEGG" id="mcos:GM418_28045"/>
<dbReference type="CDD" id="cd06121">
    <property type="entry name" value="cupin_YML079wp"/>
    <property type="match status" value="1"/>
</dbReference>
<dbReference type="Pfam" id="PF06172">
    <property type="entry name" value="Cupin_5"/>
    <property type="match status" value="1"/>
</dbReference>
<evidence type="ECO:0000313" key="3">
    <source>
        <dbReference type="Proteomes" id="UP000428260"/>
    </source>
</evidence>
<reference evidence="2 3" key="1">
    <citation type="submission" date="2019-11" db="EMBL/GenBank/DDBJ databases">
        <authorList>
            <person name="Zheng R.K."/>
            <person name="Sun C.M."/>
        </authorList>
    </citation>
    <scope>NUCLEOTIDE SEQUENCE [LARGE SCALE GENOMIC DNA]</scope>
    <source>
        <strain evidence="2 3">WC007</strain>
    </source>
</reference>
<name>A0A6I6K1U6_9BACT</name>
<dbReference type="PANTHER" id="PTHR33387:SF3">
    <property type="entry name" value="DUF985 DOMAIN-CONTAINING PROTEIN"/>
    <property type="match status" value="1"/>
</dbReference>
<dbReference type="RefSeq" id="WP_158871195.1">
    <property type="nucleotide sequence ID" value="NZ_CP046401.1"/>
</dbReference>
<feature type="domain" description="DUF985" evidence="1">
    <location>
        <begin position="7"/>
        <end position="146"/>
    </location>
</feature>
<dbReference type="SUPFAM" id="SSF51182">
    <property type="entry name" value="RmlC-like cupins"/>
    <property type="match status" value="1"/>
</dbReference>